<dbReference type="Proteomes" id="UP000828390">
    <property type="component" value="Unassembled WGS sequence"/>
</dbReference>
<sequence length="58" mass="6802">MSVTINNERSCIDQIATLRIILEQSLDRNSPLFVNFTEYENAFLSIDRKHFLRLVMKG</sequence>
<reference evidence="1" key="1">
    <citation type="journal article" date="2019" name="bioRxiv">
        <title>The Genome of the Zebra Mussel, Dreissena polymorpha: A Resource for Invasive Species Research.</title>
        <authorList>
            <person name="McCartney M.A."/>
            <person name="Auch B."/>
            <person name="Kono T."/>
            <person name="Mallez S."/>
            <person name="Zhang Y."/>
            <person name="Obille A."/>
            <person name="Becker A."/>
            <person name="Abrahante J.E."/>
            <person name="Garbe J."/>
            <person name="Badalamenti J.P."/>
            <person name="Herman A."/>
            <person name="Mangelson H."/>
            <person name="Liachko I."/>
            <person name="Sullivan S."/>
            <person name="Sone E.D."/>
            <person name="Koren S."/>
            <person name="Silverstein K.A.T."/>
            <person name="Beckman K.B."/>
            <person name="Gohl D.M."/>
        </authorList>
    </citation>
    <scope>NUCLEOTIDE SEQUENCE</scope>
    <source>
        <strain evidence="1">Duluth1</strain>
        <tissue evidence="1">Whole animal</tissue>
    </source>
</reference>
<name>A0A9D3Y9M4_DREPO</name>
<dbReference type="AlphaFoldDB" id="A0A9D3Y9M4"/>
<dbReference type="EMBL" id="JAIWYP010000016">
    <property type="protein sequence ID" value="KAH3695817.1"/>
    <property type="molecule type" value="Genomic_DNA"/>
</dbReference>
<accession>A0A9D3Y9M4</accession>
<keyword evidence="2" id="KW-1185">Reference proteome</keyword>
<evidence type="ECO:0000313" key="2">
    <source>
        <dbReference type="Proteomes" id="UP000828390"/>
    </source>
</evidence>
<gene>
    <name evidence="1" type="ORF">DPMN_083276</name>
</gene>
<proteinExistence type="predicted"/>
<organism evidence="1 2">
    <name type="scientific">Dreissena polymorpha</name>
    <name type="common">Zebra mussel</name>
    <name type="synonym">Mytilus polymorpha</name>
    <dbReference type="NCBI Taxonomy" id="45954"/>
    <lineage>
        <taxon>Eukaryota</taxon>
        <taxon>Metazoa</taxon>
        <taxon>Spiralia</taxon>
        <taxon>Lophotrochozoa</taxon>
        <taxon>Mollusca</taxon>
        <taxon>Bivalvia</taxon>
        <taxon>Autobranchia</taxon>
        <taxon>Heteroconchia</taxon>
        <taxon>Euheterodonta</taxon>
        <taxon>Imparidentia</taxon>
        <taxon>Neoheterodontei</taxon>
        <taxon>Myida</taxon>
        <taxon>Dreissenoidea</taxon>
        <taxon>Dreissenidae</taxon>
        <taxon>Dreissena</taxon>
    </lineage>
</organism>
<comment type="caution">
    <text evidence="1">The sequence shown here is derived from an EMBL/GenBank/DDBJ whole genome shotgun (WGS) entry which is preliminary data.</text>
</comment>
<protein>
    <submittedName>
        <fullName evidence="1">Uncharacterized protein</fullName>
    </submittedName>
</protein>
<reference evidence="1" key="2">
    <citation type="submission" date="2020-11" db="EMBL/GenBank/DDBJ databases">
        <authorList>
            <person name="McCartney M.A."/>
            <person name="Auch B."/>
            <person name="Kono T."/>
            <person name="Mallez S."/>
            <person name="Becker A."/>
            <person name="Gohl D.M."/>
            <person name="Silverstein K.A.T."/>
            <person name="Koren S."/>
            <person name="Bechman K.B."/>
            <person name="Herman A."/>
            <person name="Abrahante J.E."/>
            <person name="Garbe J."/>
        </authorList>
    </citation>
    <scope>NUCLEOTIDE SEQUENCE</scope>
    <source>
        <strain evidence="1">Duluth1</strain>
        <tissue evidence="1">Whole animal</tissue>
    </source>
</reference>
<evidence type="ECO:0000313" key="1">
    <source>
        <dbReference type="EMBL" id="KAH3695817.1"/>
    </source>
</evidence>